<evidence type="ECO:0000313" key="2">
    <source>
        <dbReference type="Proteomes" id="UP001385389"/>
    </source>
</evidence>
<name>A0ABZ2IX16_9BACT</name>
<sequence length="241" mass="27783">MIVVSGHQPAYLPWLGLLHKASLCDVFVYMDDVQFLTRDFNHRNRVVTPSGQVLWLTVPVDRKGSPSDRLADIRIGRSQDRKGWQEEHSLTLRSCYGKAPYFKEYWPFFEWLYHDSEWTRLADLNLAMLKQAFDWFGLSPRIEIGSECGFTGRKSDLVLEHAETFGAEVVVTGAMGRDYIRIEDFEGKGIKVIFQEYNHPEYSQGRHAFASPMAFVDLLFRHGPQSAEIAFGQNMIKDELL</sequence>
<dbReference type="Proteomes" id="UP001385389">
    <property type="component" value="Chromosome"/>
</dbReference>
<accession>A0ABZ2IX16</accession>
<proteinExistence type="predicted"/>
<reference evidence="1 2" key="1">
    <citation type="submission" date="2024-03" db="EMBL/GenBank/DDBJ databases">
        <title>Phenotype and Genome Characterization of a Sulfate-Reducing Bacterium Pseudodesulfovibrio sp. strain 5S69, isolated from Petroleum Reservoir in Tatarstan (Russia).</title>
        <authorList>
            <person name="Bidzhieva S.K."/>
            <person name="Kadnikov V."/>
            <person name="Tourova T.P."/>
            <person name="Samigullina S.R."/>
            <person name="Sokolova D.S."/>
            <person name="Poltaraus A.B."/>
            <person name="Avtukh A.N."/>
            <person name="Tereshina V.M."/>
            <person name="Mardanov A.V."/>
            <person name="Nazina T.N."/>
        </authorList>
    </citation>
    <scope>NUCLEOTIDE SEQUENCE [LARGE SCALE GENOMIC DNA]</scope>
    <source>
        <strain evidence="1 2">5S69</strain>
    </source>
</reference>
<gene>
    <name evidence="1" type="ORF">V8V93_03330</name>
</gene>
<organism evidence="1 2">
    <name type="scientific">Pseudodesulfovibrio methanolicus</name>
    <dbReference type="NCBI Taxonomy" id="3126690"/>
    <lineage>
        <taxon>Bacteria</taxon>
        <taxon>Pseudomonadati</taxon>
        <taxon>Thermodesulfobacteriota</taxon>
        <taxon>Desulfovibrionia</taxon>
        <taxon>Desulfovibrionales</taxon>
        <taxon>Desulfovibrionaceae</taxon>
    </lineage>
</organism>
<dbReference type="RefSeq" id="WP_338668954.1">
    <property type="nucleotide sequence ID" value="NZ_CP146609.1"/>
</dbReference>
<dbReference type="EMBL" id="CP146609">
    <property type="protein sequence ID" value="WWX23240.1"/>
    <property type="molecule type" value="Genomic_DNA"/>
</dbReference>
<dbReference type="Pfam" id="PF08889">
    <property type="entry name" value="WbqC"/>
    <property type="match status" value="1"/>
</dbReference>
<protein>
    <submittedName>
        <fullName evidence="1">WbqC family protein</fullName>
    </submittedName>
</protein>
<evidence type="ECO:0000313" key="1">
    <source>
        <dbReference type="EMBL" id="WWX23240.1"/>
    </source>
</evidence>
<dbReference type="InterPro" id="IPR014985">
    <property type="entry name" value="WbqC"/>
</dbReference>
<keyword evidence="2" id="KW-1185">Reference proteome</keyword>